<protein>
    <submittedName>
        <fullName evidence="2">Uncharacterized protein</fullName>
    </submittedName>
</protein>
<accession>A0ABU3SYP5</accession>
<dbReference type="InterPro" id="IPR029018">
    <property type="entry name" value="Hex-like_dom2"/>
</dbReference>
<dbReference type="SUPFAM" id="SSF55545">
    <property type="entry name" value="beta-N-acetylhexosaminidase-like domain"/>
    <property type="match status" value="1"/>
</dbReference>
<keyword evidence="3" id="KW-1185">Reference proteome</keyword>
<sequence length="821" mass="95096">MLANTLRPSPALVGLILSTICLFMLTQVKAKQVSHQVVAISTESPPSPMIEFAQELLHRQLRQLHHHSNIHSIMLTQDSAVAKQGFIIQPQGQQLTVRASDDHGFMYALLEIKEQISFGTSLANVTANQQPHFRKRGLKFNIPLDARNPSYDDTGSSAQQNIEAVWDFDFWRHYLDKMALNRYNQLTLWNPQPFTSMLALDKYPGLALDDVYKSTAPLDSRIGAWGEAGGVSPLVLKSLQKVITFPIQDKIKFWRKVMAYAKSRGIDIYLITWSIYTNGIGGQYGIDESIDNPKTVAFFREAVKELIITYPDLKGIGITAGERMPADGEVENWSREKWLWQTYGLGLADAKVIKPNREVSFIHRFWYSGYKEIADYWGDYPDDFSFSFKYIMARLYSSSSPSHIAEKVIPTIQASARKTWWNLRNDDIFVYRWGDPEYARNFYTNIPTDITEGIHMGSDGYVWGKTNAEKFIDGSNRYEIDKHWYRFMIWGRLAYNLELSKRFFVNQLKLQFVDADAEKLYLAWQAASRIIPTVNQYQFEPGDRNFAAESVSSRETFRYVNDFQVAKSMPKSGVLNARNYVKKSLAKHDLRAFVSPFKTAKRLNRNAKLALSLAQQLDTKNANNVLQRTLDDIRAFAYLGQYYSAKISTAVWLEFYQQDKQRAKYAVNAKRQIASALKAWQQYRHTSEKHYHPQMLARVGLLDWQALEQEVMFEVTMVDKILNNPFLIPSTNDPQNQLSLDYDKTLNGESRHQRLQIFTPDAGKYRVDVYQENGVWINSYQNKENGPARWEWFQDQQQGVYYLNLQWRDLNRVIKVDWSKK</sequence>
<proteinExistence type="predicted"/>
<organism evidence="2 3">
    <name type="scientific">Paraglaciecola aquimarina</name>
    <dbReference type="NCBI Taxonomy" id="1235557"/>
    <lineage>
        <taxon>Bacteria</taxon>
        <taxon>Pseudomonadati</taxon>
        <taxon>Pseudomonadota</taxon>
        <taxon>Gammaproteobacteria</taxon>
        <taxon>Alteromonadales</taxon>
        <taxon>Alteromonadaceae</taxon>
        <taxon>Paraglaciecola</taxon>
    </lineage>
</organism>
<gene>
    <name evidence="2" type="ORF">RS130_15580</name>
</gene>
<dbReference type="EMBL" id="JAWDIO010000002">
    <property type="protein sequence ID" value="MDU0355132.1"/>
    <property type="molecule type" value="Genomic_DNA"/>
</dbReference>
<evidence type="ECO:0000313" key="2">
    <source>
        <dbReference type="EMBL" id="MDU0355132.1"/>
    </source>
</evidence>
<keyword evidence="1" id="KW-0378">Hydrolase</keyword>
<comment type="caution">
    <text evidence="2">The sequence shown here is derived from an EMBL/GenBank/DDBJ whole genome shotgun (WGS) entry which is preliminary data.</text>
</comment>
<evidence type="ECO:0000313" key="3">
    <source>
        <dbReference type="Proteomes" id="UP001247805"/>
    </source>
</evidence>
<dbReference type="RefSeq" id="WP_316026686.1">
    <property type="nucleotide sequence ID" value="NZ_JAWDIO010000002.1"/>
</dbReference>
<name>A0ABU3SYP5_9ALTE</name>
<dbReference type="Proteomes" id="UP001247805">
    <property type="component" value="Unassembled WGS sequence"/>
</dbReference>
<evidence type="ECO:0000256" key="1">
    <source>
        <dbReference type="ARBA" id="ARBA00022801"/>
    </source>
</evidence>
<reference evidence="2 3" key="1">
    <citation type="submission" date="2023-10" db="EMBL/GenBank/DDBJ databases">
        <title>Glaciecola aquimarina strain GGW-M5 nov., isolated from a coastal seawater.</title>
        <authorList>
            <person name="Bayburt H."/>
            <person name="Kim J.M."/>
            <person name="Choi B.J."/>
            <person name="Jeon C.O."/>
        </authorList>
    </citation>
    <scope>NUCLEOTIDE SEQUENCE [LARGE SCALE GENOMIC DNA]</scope>
    <source>
        <strain evidence="2 3">KCTC 32108</strain>
    </source>
</reference>